<dbReference type="Pfam" id="PF02932">
    <property type="entry name" value="Neur_chan_memb"/>
    <property type="match status" value="1"/>
</dbReference>
<gene>
    <name evidence="14" type="ORF">HNY73_019650</name>
</gene>
<comment type="caution">
    <text evidence="14">The sequence shown here is derived from an EMBL/GenBank/DDBJ whole genome shotgun (WGS) entry which is preliminary data.</text>
</comment>
<dbReference type="InterPro" id="IPR006028">
    <property type="entry name" value="GABAA/Glycine_rcpt"/>
</dbReference>
<keyword evidence="6" id="KW-0732">Signal</keyword>
<keyword evidence="3" id="KW-0813">Transport</keyword>
<evidence type="ECO:0000256" key="7">
    <source>
        <dbReference type="ARBA" id="ARBA00022989"/>
    </source>
</evidence>
<evidence type="ECO:0000256" key="3">
    <source>
        <dbReference type="ARBA" id="ARBA00022448"/>
    </source>
</evidence>
<proteinExistence type="predicted"/>
<dbReference type="GO" id="GO:0004888">
    <property type="term" value="F:transmembrane signaling receptor activity"/>
    <property type="evidence" value="ECO:0007669"/>
    <property type="project" value="InterPro"/>
</dbReference>
<keyword evidence="9 11" id="KW-0472">Membrane</keyword>
<dbReference type="SUPFAM" id="SSF90112">
    <property type="entry name" value="Neurotransmitter-gated ion-channel transmembrane pore"/>
    <property type="match status" value="1"/>
</dbReference>
<dbReference type="Gene3D" id="2.70.170.10">
    <property type="entry name" value="Neurotransmitter-gated ion-channel ligand-binding domain"/>
    <property type="match status" value="1"/>
</dbReference>
<dbReference type="GO" id="GO:0005230">
    <property type="term" value="F:extracellular ligand-gated monoatomic ion channel activity"/>
    <property type="evidence" value="ECO:0007669"/>
    <property type="project" value="InterPro"/>
</dbReference>
<keyword evidence="10" id="KW-0407">Ion channel</keyword>
<evidence type="ECO:0000256" key="8">
    <source>
        <dbReference type="ARBA" id="ARBA00023065"/>
    </source>
</evidence>
<evidence type="ECO:0000313" key="14">
    <source>
        <dbReference type="EMBL" id="KAF8766603.1"/>
    </source>
</evidence>
<dbReference type="InterPro" id="IPR036719">
    <property type="entry name" value="Neuro-gated_channel_TM_sf"/>
</dbReference>
<accession>A0A8T0E496</accession>
<evidence type="ECO:0000256" key="5">
    <source>
        <dbReference type="ARBA" id="ARBA00022692"/>
    </source>
</evidence>
<dbReference type="SUPFAM" id="SSF63712">
    <property type="entry name" value="Nicotinic receptor ligand binding domain-like"/>
    <property type="match status" value="1"/>
</dbReference>
<keyword evidence="5 11" id="KW-0812">Transmembrane</keyword>
<dbReference type="InterPro" id="IPR006029">
    <property type="entry name" value="Neurotrans-gated_channel_TM"/>
</dbReference>
<dbReference type="CDD" id="cd19049">
    <property type="entry name" value="LGIC_TM_anion"/>
    <property type="match status" value="1"/>
</dbReference>
<evidence type="ECO:0000256" key="1">
    <source>
        <dbReference type="ARBA" id="ARBA00004141"/>
    </source>
</evidence>
<dbReference type="InterPro" id="IPR036734">
    <property type="entry name" value="Neur_chan_lig-bd_sf"/>
</dbReference>
<dbReference type="InterPro" id="IPR006202">
    <property type="entry name" value="Neur_chan_lig-bd"/>
</dbReference>
<keyword evidence="15" id="KW-1185">Reference proteome</keyword>
<evidence type="ECO:0000259" key="12">
    <source>
        <dbReference type="Pfam" id="PF02931"/>
    </source>
</evidence>
<organism evidence="14 15">
    <name type="scientific">Argiope bruennichi</name>
    <name type="common">Wasp spider</name>
    <name type="synonym">Aranea bruennichi</name>
    <dbReference type="NCBI Taxonomy" id="94029"/>
    <lineage>
        <taxon>Eukaryota</taxon>
        <taxon>Metazoa</taxon>
        <taxon>Ecdysozoa</taxon>
        <taxon>Arthropoda</taxon>
        <taxon>Chelicerata</taxon>
        <taxon>Arachnida</taxon>
        <taxon>Araneae</taxon>
        <taxon>Araneomorphae</taxon>
        <taxon>Entelegynae</taxon>
        <taxon>Araneoidea</taxon>
        <taxon>Araneidae</taxon>
        <taxon>Argiope</taxon>
    </lineage>
</organism>
<dbReference type="EMBL" id="JABXBU010002230">
    <property type="protein sequence ID" value="KAF8766603.1"/>
    <property type="molecule type" value="Genomic_DNA"/>
</dbReference>
<evidence type="ECO:0000256" key="4">
    <source>
        <dbReference type="ARBA" id="ARBA00022475"/>
    </source>
</evidence>
<feature type="transmembrane region" description="Helical" evidence="11">
    <location>
        <begin position="461"/>
        <end position="484"/>
    </location>
</feature>
<feature type="domain" description="Neurotransmitter-gated ion-channel ligand-binding" evidence="12">
    <location>
        <begin position="191"/>
        <end position="360"/>
    </location>
</feature>
<dbReference type="AlphaFoldDB" id="A0A8T0E496"/>
<dbReference type="Proteomes" id="UP000807504">
    <property type="component" value="Unassembled WGS sequence"/>
</dbReference>
<protein>
    <submittedName>
        <fullName evidence="14">Glutamate-gated chloride channel like protein</fullName>
    </submittedName>
</protein>
<dbReference type="CDD" id="cd18987">
    <property type="entry name" value="LGIC_ECD_anion"/>
    <property type="match status" value="1"/>
</dbReference>
<dbReference type="InterPro" id="IPR038050">
    <property type="entry name" value="Neuro_actylchol_rec"/>
</dbReference>
<keyword evidence="7 11" id="KW-1133">Transmembrane helix</keyword>
<evidence type="ECO:0000256" key="2">
    <source>
        <dbReference type="ARBA" id="ARBA00004236"/>
    </source>
</evidence>
<evidence type="ECO:0000256" key="10">
    <source>
        <dbReference type="ARBA" id="ARBA00023303"/>
    </source>
</evidence>
<dbReference type="GO" id="GO:0005886">
    <property type="term" value="C:plasma membrane"/>
    <property type="evidence" value="ECO:0007669"/>
    <property type="project" value="UniProtKB-SubCell"/>
</dbReference>
<dbReference type="GO" id="GO:0099095">
    <property type="term" value="F:ligand-gated monoatomic anion channel activity"/>
    <property type="evidence" value="ECO:0007669"/>
    <property type="project" value="UniProtKB-ARBA"/>
</dbReference>
<name>A0A8T0E496_ARGBR</name>
<evidence type="ECO:0000256" key="9">
    <source>
        <dbReference type="ARBA" id="ARBA00023136"/>
    </source>
</evidence>
<reference evidence="14" key="1">
    <citation type="journal article" date="2020" name="bioRxiv">
        <title>Chromosome-level reference genome of the European wasp spider Argiope bruennichi: a resource for studies on range expansion and evolutionary adaptation.</title>
        <authorList>
            <person name="Sheffer M.M."/>
            <person name="Hoppe A."/>
            <person name="Krehenwinkel H."/>
            <person name="Uhl G."/>
            <person name="Kuss A.W."/>
            <person name="Jensen L."/>
            <person name="Jensen C."/>
            <person name="Gillespie R.G."/>
            <person name="Hoff K.J."/>
            <person name="Prost S."/>
        </authorList>
    </citation>
    <scope>NUCLEOTIDE SEQUENCE</scope>
</reference>
<reference evidence="14" key="2">
    <citation type="submission" date="2020-06" db="EMBL/GenBank/DDBJ databases">
        <authorList>
            <person name="Sheffer M."/>
        </authorList>
    </citation>
    <scope>NUCLEOTIDE SEQUENCE</scope>
</reference>
<evidence type="ECO:0000313" key="15">
    <source>
        <dbReference type="Proteomes" id="UP000807504"/>
    </source>
</evidence>
<keyword evidence="8" id="KW-0406">Ion transport</keyword>
<feature type="domain" description="Neurotransmitter-gated ion-channel transmembrane" evidence="13">
    <location>
        <begin position="404"/>
        <end position="489"/>
    </location>
</feature>
<evidence type="ECO:0000256" key="6">
    <source>
        <dbReference type="ARBA" id="ARBA00022729"/>
    </source>
</evidence>
<dbReference type="PANTHER" id="PTHR18945">
    <property type="entry name" value="NEUROTRANSMITTER GATED ION CHANNEL"/>
    <property type="match status" value="1"/>
</dbReference>
<feature type="transmembrane region" description="Helical" evidence="11">
    <location>
        <begin position="397"/>
        <end position="420"/>
    </location>
</feature>
<evidence type="ECO:0000259" key="13">
    <source>
        <dbReference type="Pfam" id="PF02932"/>
    </source>
</evidence>
<dbReference type="PRINTS" id="PR00253">
    <property type="entry name" value="GABAARECEPTR"/>
</dbReference>
<dbReference type="Pfam" id="PF02931">
    <property type="entry name" value="Neur_chan_LBD"/>
    <property type="match status" value="1"/>
</dbReference>
<evidence type="ECO:0000256" key="11">
    <source>
        <dbReference type="SAM" id="Phobius"/>
    </source>
</evidence>
<keyword evidence="4" id="KW-1003">Cell membrane</keyword>
<sequence length="526" mass="59776">MKKIPMVCHRSSIGNSNPRDVLELGLGNGNFVLQYLEHQSFISSDVSLGCCCDGRTMAHQIFRHHQCVSDTKLVSAVYPIAGYAAHAVRGPNVGTLCPDSDGYPGGVHLPNRSLRQQGALHLMAFSLPLCSLFQNYFQSIGLPLQFPKTSPKTIMTMETIPIRYQYRPISYPTFNSSILETHKKFLGFSDKQILDYLLDKSRYDKRMRPVDYTVVNVTVLLLTLSSPDESSLKYEVEFLLHQKWYDPRLKFDDGGKHRYLNGLMHTDHIWLPDTYFIKHGEFKYPLIPIHIALRIYPNGSVIYSMRRAMVLNCQGNLHIFPFDNLKCPFALESVSHEETEVELKWSKTEQQINGATSLRQQNAYLVKNVTGECGKQHTWRGNYSCLRVLLVFTRDKSFYISTVFVPGVVLVTSSFISFWLDINAVPARVMIGVTTMLNFCTTTNGFRSTLPVVSNLTAMNLWDGVCMFFIYASMLEFIIVNYLYRRLPGASGTRPVSAPVPESLKNPSLAQALSHKCFEQQFHRTT</sequence>
<comment type="subcellular location">
    <subcellularLocation>
        <location evidence="2">Cell membrane</location>
    </subcellularLocation>
    <subcellularLocation>
        <location evidence="1">Membrane</location>
        <topology evidence="1">Multi-pass membrane protein</topology>
    </subcellularLocation>
</comment>
<dbReference type="InterPro" id="IPR006201">
    <property type="entry name" value="Neur_channel"/>
</dbReference>
<dbReference type="GO" id="GO:0005254">
    <property type="term" value="F:chloride channel activity"/>
    <property type="evidence" value="ECO:0007669"/>
    <property type="project" value="UniProtKB-ARBA"/>
</dbReference>
<dbReference type="Gene3D" id="1.20.58.390">
    <property type="entry name" value="Neurotransmitter-gated ion-channel transmembrane domain"/>
    <property type="match status" value="1"/>
</dbReference>